<dbReference type="Proteomes" id="UP000248857">
    <property type="component" value="Unassembled WGS sequence"/>
</dbReference>
<keyword evidence="3" id="KW-1185">Reference proteome</keyword>
<feature type="transmembrane region" description="Helical" evidence="1">
    <location>
        <begin position="28"/>
        <end position="48"/>
    </location>
</feature>
<protein>
    <submittedName>
        <fullName evidence="2">Uncharacterized protein</fullName>
    </submittedName>
</protein>
<evidence type="ECO:0000256" key="1">
    <source>
        <dbReference type="SAM" id="Phobius"/>
    </source>
</evidence>
<evidence type="ECO:0000313" key="2">
    <source>
        <dbReference type="EMBL" id="PZD75520.1"/>
    </source>
</evidence>
<comment type="caution">
    <text evidence="2">The sequence shown here is derived from an EMBL/GenBank/DDBJ whole genome shotgun (WGS) entry which is preliminary data.</text>
</comment>
<accession>A0A2W1JQ99</accession>
<keyword evidence="1" id="KW-0812">Transmembrane</keyword>
<evidence type="ECO:0000313" key="3">
    <source>
        <dbReference type="Proteomes" id="UP000248857"/>
    </source>
</evidence>
<sequence length="71" mass="7844">MKVWLTSFIVLLALVESSKWLQQIALPWPALLIGGAALAVISNGSVLFTQSDLMLRSMPEKMIEKKRSASE</sequence>
<organism evidence="2 3">
    <name type="scientific">Acaryochloris thomasi RCC1774</name>
    <dbReference type="NCBI Taxonomy" id="1764569"/>
    <lineage>
        <taxon>Bacteria</taxon>
        <taxon>Bacillati</taxon>
        <taxon>Cyanobacteriota</taxon>
        <taxon>Cyanophyceae</taxon>
        <taxon>Acaryochloridales</taxon>
        <taxon>Acaryochloridaceae</taxon>
        <taxon>Acaryochloris</taxon>
        <taxon>Acaryochloris thomasi</taxon>
    </lineage>
</organism>
<name>A0A2W1JQ99_9CYAN</name>
<dbReference type="RefSeq" id="WP_233501275.1">
    <property type="nucleotide sequence ID" value="NZ_CAWNWM010000001.1"/>
</dbReference>
<proteinExistence type="predicted"/>
<keyword evidence="1" id="KW-0472">Membrane</keyword>
<keyword evidence="1" id="KW-1133">Transmembrane helix</keyword>
<gene>
    <name evidence="2" type="ORF">C1752_00516</name>
</gene>
<reference evidence="2 3" key="1">
    <citation type="journal article" date="2018" name="Sci. Rep.">
        <title>A novel species of the marine cyanobacterium Acaryochloris with a unique pigment content and lifestyle.</title>
        <authorList>
            <person name="Partensky F."/>
            <person name="Six C."/>
            <person name="Ratin M."/>
            <person name="Garczarek L."/>
            <person name="Vaulot D."/>
            <person name="Probert I."/>
            <person name="Calteau A."/>
            <person name="Gourvil P."/>
            <person name="Marie D."/>
            <person name="Grebert T."/>
            <person name="Bouchier C."/>
            <person name="Le Panse S."/>
            <person name="Gachenot M."/>
            <person name="Rodriguez F."/>
            <person name="Garrido J.L."/>
        </authorList>
    </citation>
    <scope>NUCLEOTIDE SEQUENCE [LARGE SCALE GENOMIC DNA]</scope>
    <source>
        <strain evidence="2 3">RCC1774</strain>
    </source>
</reference>
<dbReference type="EMBL" id="PQWO01000001">
    <property type="protein sequence ID" value="PZD75520.1"/>
    <property type="molecule type" value="Genomic_DNA"/>
</dbReference>
<dbReference type="AlphaFoldDB" id="A0A2W1JQ99"/>